<dbReference type="PROSITE" id="PS50110">
    <property type="entry name" value="RESPONSE_REGULATORY"/>
    <property type="match status" value="1"/>
</dbReference>
<dbReference type="Pfam" id="PF00072">
    <property type="entry name" value="Response_reg"/>
    <property type="match status" value="1"/>
</dbReference>
<evidence type="ECO:0000256" key="2">
    <source>
        <dbReference type="PROSITE-ProRule" id="PRU00169"/>
    </source>
</evidence>
<dbReference type="AlphaFoldDB" id="A0A1J4TBS1"/>
<comment type="caution">
    <text evidence="4">The sequence shown here is derived from an EMBL/GenBank/DDBJ whole genome shotgun (WGS) entry which is preliminary data.</text>
</comment>
<dbReference type="Gene3D" id="3.40.50.2300">
    <property type="match status" value="1"/>
</dbReference>
<keyword evidence="1 2" id="KW-0597">Phosphoprotein</keyword>
<dbReference type="PANTHER" id="PTHR44591">
    <property type="entry name" value="STRESS RESPONSE REGULATOR PROTEIN 1"/>
    <property type="match status" value="1"/>
</dbReference>
<dbReference type="InterPro" id="IPR001789">
    <property type="entry name" value="Sig_transdc_resp-reg_receiver"/>
</dbReference>
<name>A0A1J4TBS1_9BACT</name>
<dbReference type="PANTHER" id="PTHR44591:SF3">
    <property type="entry name" value="RESPONSE REGULATORY DOMAIN-CONTAINING PROTEIN"/>
    <property type="match status" value="1"/>
</dbReference>
<sequence length="145" mass="16436">MSKKIFIIEDEEGILYGLQDHFTSDGYSVEISSADEELEDLLGRIKKTKPNYIILDLVLPKLDGLEVLKRIKNDDETADIQVLIFTDLSDEDSRTRSVGLGANFYFLKSEMDVTEFADHVEKIMENKQVSDASAEDAEENDLVLE</sequence>
<evidence type="ECO:0000256" key="1">
    <source>
        <dbReference type="ARBA" id="ARBA00022553"/>
    </source>
</evidence>
<gene>
    <name evidence="4" type="ORF">AUJ35_00460</name>
</gene>
<proteinExistence type="predicted"/>
<dbReference type="SUPFAM" id="SSF52172">
    <property type="entry name" value="CheY-like"/>
    <property type="match status" value="1"/>
</dbReference>
<dbReference type="SMART" id="SM00448">
    <property type="entry name" value="REC"/>
    <property type="match status" value="1"/>
</dbReference>
<dbReference type="Proteomes" id="UP000182860">
    <property type="component" value="Unassembled WGS sequence"/>
</dbReference>
<dbReference type="EMBL" id="MNUV01000009">
    <property type="protein sequence ID" value="OIO08339.1"/>
    <property type="molecule type" value="Genomic_DNA"/>
</dbReference>
<evidence type="ECO:0000313" key="5">
    <source>
        <dbReference type="Proteomes" id="UP000182860"/>
    </source>
</evidence>
<dbReference type="GO" id="GO:0000160">
    <property type="term" value="P:phosphorelay signal transduction system"/>
    <property type="evidence" value="ECO:0007669"/>
    <property type="project" value="InterPro"/>
</dbReference>
<reference evidence="4 5" key="1">
    <citation type="journal article" date="2016" name="Environ. Microbiol.">
        <title>Genomic resolution of a cold subsurface aquifer community provides metabolic insights for novel microbes adapted to high CO concentrations.</title>
        <authorList>
            <person name="Probst A.J."/>
            <person name="Castelle C.J."/>
            <person name="Singh A."/>
            <person name="Brown C.T."/>
            <person name="Anantharaman K."/>
            <person name="Sharon I."/>
            <person name="Hug L.A."/>
            <person name="Burstein D."/>
            <person name="Emerson J.B."/>
            <person name="Thomas B.C."/>
            <person name="Banfield J.F."/>
        </authorList>
    </citation>
    <scope>NUCLEOTIDE SEQUENCE [LARGE SCALE GENOMIC DNA]</scope>
    <source>
        <strain evidence="4">CG1_02_41_21</strain>
    </source>
</reference>
<organism evidence="4 5">
    <name type="scientific">Candidatus Falkowbacteria bacterium CG1_02_41_21</name>
    <dbReference type="NCBI Taxonomy" id="1805147"/>
    <lineage>
        <taxon>Bacteria</taxon>
        <taxon>Candidatus Falkowiibacteriota</taxon>
    </lineage>
</organism>
<dbReference type="InterPro" id="IPR011006">
    <property type="entry name" value="CheY-like_superfamily"/>
</dbReference>
<feature type="modified residue" description="4-aspartylphosphate" evidence="2">
    <location>
        <position position="56"/>
    </location>
</feature>
<evidence type="ECO:0000259" key="3">
    <source>
        <dbReference type="PROSITE" id="PS50110"/>
    </source>
</evidence>
<accession>A0A1J4TBS1</accession>
<feature type="domain" description="Response regulatory" evidence="3">
    <location>
        <begin position="4"/>
        <end position="123"/>
    </location>
</feature>
<dbReference type="InterPro" id="IPR050595">
    <property type="entry name" value="Bact_response_regulator"/>
</dbReference>
<evidence type="ECO:0000313" key="4">
    <source>
        <dbReference type="EMBL" id="OIO08339.1"/>
    </source>
</evidence>
<protein>
    <recommendedName>
        <fullName evidence="3">Response regulatory domain-containing protein</fullName>
    </recommendedName>
</protein>